<dbReference type="PANTHER" id="PTHR40459">
    <property type="entry name" value="CONSERVED HYPOTHETICAL ALANINE AND LEUCINE RICH PROTEIN"/>
    <property type="match status" value="1"/>
</dbReference>
<dbReference type="InterPro" id="IPR008927">
    <property type="entry name" value="6-PGluconate_DH-like_C_sf"/>
</dbReference>
<evidence type="ECO:0000313" key="3">
    <source>
        <dbReference type="Proteomes" id="UP000585272"/>
    </source>
</evidence>
<dbReference type="Pfam" id="PF10728">
    <property type="entry name" value="DUF2520"/>
    <property type="match status" value="1"/>
</dbReference>
<feature type="domain" description="DUF2520" evidence="1">
    <location>
        <begin position="121"/>
        <end position="243"/>
    </location>
</feature>
<dbReference type="SUPFAM" id="SSF51735">
    <property type="entry name" value="NAD(P)-binding Rossmann-fold domains"/>
    <property type="match status" value="1"/>
</dbReference>
<dbReference type="Proteomes" id="UP000585272">
    <property type="component" value="Unassembled WGS sequence"/>
</dbReference>
<dbReference type="AlphaFoldDB" id="A0A840IJ95"/>
<accession>A0A840IJ95</accession>
<dbReference type="Gene3D" id="3.40.50.720">
    <property type="entry name" value="NAD(P)-binding Rossmann-like Domain"/>
    <property type="match status" value="1"/>
</dbReference>
<dbReference type="Gene3D" id="1.10.1040.20">
    <property type="entry name" value="ProC-like, C-terminal domain"/>
    <property type="match status" value="1"/>
</dbReference>
<evidence type="ECO:0000313" key="2">
    <source>
        <dbReference type="EMBL" id="MBB4664010.1"/>
    </source>
</evidence>
<sequence>MWELERESDLPDLTRLRCAIVGAGRLGRALAPALRDAGIAVEGPLGRGADGGEADIVLLCVPDGEIAAAAAAIAPRPGRLVGHCSGALTLEPLGDHEGFSLHPLMSVPLDGASRLAGAAAAVAGATDRARAVATALAFRVGLTPVAVADEDRAAYHAAASIASNFLVTLQAAAEQMAASAGIERAALVPLVRAALENWAAIGPERALTGPLVRGDEETVARQRAAVAERAPELLELFDALADATRELARGTRAAIGAGTTEEDR</sequence>
<dbReference type="PANTHER" id="PTHR40459:SF1">
    <property type="entry name" value="CONSERVED HYPOTHETICAL ALANINE AND LEUCINE RICH PROTEIN"/>
    <property type="match status" value="1"/>
</dbReference>
<comment type="caution">
    <text evidence="2">The sequence shown here is derived from an EMBL/GenBank/DDBJ whole genome shotgun (WGS) entry which is preliminary data.</text>
</comment>
<keyword evidence="3" id="KW-1185">Reference proteome</keyword>
<dbReference type="InterPro" id="IPR037108">
    <property type="entry name" value="TM1727-like_C_sf"/>
</dbReference>
<reference evidence="2 3" key="1">
    <citation type="submission" date="2020-08" db="EMBL/GenBank/DDBJ databases">
        <title>Genomic Encyclopedia of Archaeal and Bacterial Type Strains, Phase II (KMG-II): from individual species to whole genera.</title>
        <authorList>
            <person name="Goeker M."/>
        </authorList>
    </citation>
    <scope>NUCLEOTIDE SEQUENCE [LARGE SCALE GENOMIC DNA]</scope>
    <source>
        <strain evidence="2 3">DSM 23288</strain>
    </source>
</reference>
<dbReference type="InterPro" id="IPR036291">
    <property type="entry name" value="NAD(P)-bd_dom_sf"/>
</dbReference>
<evidence type="ECO:0000259" key="1">
    <source>
        <dbReference type="Pfam" id="PF10728"/>
    </source>
</evidence>
<name>A0A840IJ95_9ACTN</name>
<gene>
    <name evidence="2" type="ORF">BDZ31_003611</name>
</gene>
<dbReference type="RefSeq" id="WP_183343724.1">
    <property type="nucleotide sequence ID" value="NZ_JACHNU010000005.1"/>
</dbReference>
<dbReference type="EMBL" id="JACHNU010000005">
    <property type="protein sequence ID" value="MBB4664010.1"/>
    <property type="molecule type" value="Genomic_DNA"/>
</dbReference>
<organism evidence="2 3">
    <name type="scientific">Conexibacter arvalis</name>
    <dbReference type="NCBI Taxonomy" id="912552"/>
    <lineage>
        <taxon>Bacteria</taxon>
        <taxon>Bacillati</taxon>
        <taxon>Actinomycetota</taxon>
        <taxon>Thermoleophilia</taxon>
        <taxon>Solirubrobacterales</taxon>
        <taxon>Conexibacteraceae</taxon>
        <taxon>Conexibacter</taxon>
    </lineage>
</organism>
<proteinExistence type="predicted"/>
<dbReference type="SUPFAM" id="SSF48179">
    <property type="entry name" value="6-phosphogluconate dehydrogenase C-terminal domain-like"/>
    <property type="match status" value="1"/>
</dbReference>
<protein>
    <submittedName>
        <fullName evidence="2">Putative short-subunit dehydrogenase-like oxidoreductase (DUF2520 family)</fullName>
    </submittedName>
</protein>
<dbReference type="InterPro" id="IPR018931">
    <property type="entry name" value="DUF2520"/>
</dbReference>